<dbReference type="OrthoDB" id="3239894at2759"/>
<organism evidence="3 4">
    <name type="scientific">Paxillus rubicundulus Ve08.2h10</name>
    <dbReference type="NCBI Taxonomy" id="930991"/>
    <lineage>
        <taxon>Eukaryota</taxon>
        <taxon>Fungi</taxon>
        <taxon>Dikarya</taxon>
        <taxon>Basidiomycota</taxon>
        <taxon>Agaricomycotina</taxon>
        <taxon>Agaricomycetes</taxon>
        <taxon>Agaricomycetidae</taxon>
        <taxon>Boletales</taxon>
        <taxon>Paxilineae</taxon>
        <taxon>Paxillaceae</taxon>
        <taxon>Paxillus</taxon>
    </lineage>
</organism>
<gene>
    <name evidence="3" type="ORF">PAXRUDRAFT_14721</name>
</gene>
<feature type="transmembrane region" description="Helical" evidence="2">
    <location>
        <begin position="153"/>
        <end position="175"/>
    </location>
</feature>
<protein>
    <submittedName>
        <fullName evidence="3">Uncharacterized protein</fullName>
    </submittedName>
</protein>
<keyword evidence="2" id="KW-1133">Transmembrane helix</keyword>
<keyword evidence="2" id="KW-0472">Membrane</keyword>
<reference evidence="4" key="2">
    <citation type="submission" date="2015-01" db="EMBL/GenBank/DDBJ databases">
        <title>Evolutionary Origins and Diversification of the Mycorrhizal Mutualists.</title>
        <authorList>
            <consortium name="DOE Joint Genome Institute"/>
            <consortium name="Mycorrhizal Genomics Consortium"/>
            <person name="Kohler A."/>
            <person name="Kuo A."/>
            <person name="Nagy L.G."/>
            <person name="Floudas D."/>
            <person name="Copeland A."/>
            <person name="Barry K.W."/>
            <person name="Cichocki N."/>
            <person name="Veneault-Fourrey C."/>
            <person name="LaButti K."/>
            <person name="Lindquist E.A."/>
            <person name="Lipzen A."/>
            <person name="Lundell T."/>
            <person name="Morin E."/>
            <person name="Murat C."/>
            <person name="Riley R."/>
            <person name="Ohm R."/>
            <person name="Sun H."/>
            <person name="Tunlid A."/>
            <person name="Henrissat B."/>
            <person name="Grigoriev I.V."/>
            <person name="Hibbett D.S."/>
            <person name="Martin F."/>
        </authorList>
    </citation>
    <scope>NUCLEOTIDE SEQUENCE [LARGE SCALE GENOMIC DNA]</scope>
    <source>
        <strain evidence="4">Ve08.2h10</strain>
    </source>
</reference>
<keyword evidence="2" id="KW-0812">Transmembrane</keyword>
<dbReference type="Proteomes" id="UP000054538">
    <property type="component" value="Unassembled WGS sequence"/>
</dbReference>
<accession>A0A0D0CIH4</accession>
<keyword evidence="4" id="KW-1185">Reference proteome</keyword>
<feature type="region of interest" description="Disordered" evidence="1">
    <location>
        <begin position="40"/>
        <end position="76"/>
    </location>
</feature>
<proteinExistence type="predicted"/>
<dbReference type="HOGENOM" id="CLU_027186_1_0_1"/>
<evidence type="ECO:0000313" key="4">
    <source>
        <dbReference type="Proteomes" id="UP000054538"/>
    </source>
</evidence>
<evidence type="ECO:0000256" key="1">
    <source>
        <dbReference type="SAM" id="MobiDB-lite"/>
    </source>
</evidence>
<feature type="compositionally biased region" description="Basic and acidic residues" evidence="1">
    <location>
        <begin position="60"/>
        <end position="69"/>
    </location>
</feature>
<dbReference type="InParanoid" id="A0A0D0CIH4"/>
<evidence type="ECO:0000313" key="3">
    <source>
        <dbReference type="EMBL" id="KIK82477.1"/>
    </source>
</evidence>
<sequence length="370" mass="41756">MANHIVWDAFIEEAENEHQTSLASFSKRQAQFMKDWKAWQERQAVQPSTSKGQGKKGKKGTYDDKEPKPLKSPKVRMQRGEPTNFLRLSAALKIFCGSSIKLNMLPIHFSYKRSSDIRDYGPVYNFWAFLSECLNKVLKSSNFNNWMGGQIEISMIFTLNLVISLLIFFGVRAVLPVAENTVAKALLEQMLGEGHEASGTVQDAMTDLYAIQRVQLGPQVSLVLKRLSDTACAAICRHHNSKRPGCVHLALQTNPPPGSQQLNDFATFFEYGLLEGHQITPLSCSICNSAGSSLVKVVLGEKTFYSEVINLFMHVQQGITSGTRLLAEFRWMIELDLVLMEDDIWNKLYILRFTTSRYLFDIHAPNKPQA</sequence>
<name>A0A0D0CIH4_9AGAM</name>
<dbReference type="AlphaFoldDB" id="A0A0D0CIH4"/>
<dbReference type="EMBL" id="KN825624">
    <property type="protein sequence ID" value="KIK82477.1"/>
    <property type="molecule type" value="Genomic_DNA"/>
</dbReference>
<dbReference type="STRING" id="930991.A0A0D0CIH4"/>
<evidence type="ECO:0000256" key="2">
    <source>
        <dbReference type="SAM" id="Phobius"/>
    </source>
</evidence>
<reference evidence="3 4" key="1">
    <citation type="submission" date="2014-04" db="EMBL/GenBank/DDBJ databases">
        <authorList>
            <consortium name="DOE Joint Genome Institute"/>
            <person name="Kuo A."/>
            <person name="Kohler A."/>
            <person name="Jargeat P."/>
            <person name="Nagy L.G."/>
            <person name="Floudas D."/>
            <person name="Copeland A."/>
            <person name="Barry K.W."/>
            <person name="Cichocki N."/>
            <person name="Veneault-Fourrey C."/>
            <person name="LaButti K."/>
            <person name="Lindquist E.A."/>
            <person name="Lipzen A."/>
            <person name="Lundell T."/>
            <person name="Morin E."/>
            <person name="Murat C."/>
            <person name="Sun H."/>
            <person name="Tunlid A."/>
            <person name="Henrissat B."/>
            <person name="Grigoriev I.V."/>
            <person name="Hibbett D.S."/>
            <person name="Martin F."/>
            <person name="Nordberg H.P."/>
            <person name="Cantor M.N."/>
            <person name="Hua S.X."/>
        </authorList>
    </citation>
    <scope>NUCLEOTIDE SEQUENCE [LARGE SCALE GENOMIC DNA]</scope>
    <source>
        <strain evidence="3 4">Ve08.2h10</strain>
    </source>
</reference>